<dbReference type="RefSeq" id="WP_065434679.1">
    <property type="nucleotide sequence ID" value="NZ_BCYB01000001.1"/>
</dbReference>
<proteinExistence type="predicted"/>
<dbReference type="EMBL" id="JAHXEI010000002">
    <property type="protein sequence ID" value="MCB4880076.1"/>
    <property type="molecule type" value="Genomic_DNA"/>
</dbReference>
<dbReference type="Pfam" id="PF23343">
    <property type="entry name" value="REP_ORF2-G2P"/>
    <property type="match status" value="1"/>
</dbReference>
<accession>A0AAW4TUC6</accession>
<organism evidence="2 3">
    <name type="scientific">Bifidobacterium pseudocatenulatum</name>
    <dbReference type="NCBI Taxonomy" id="28026"/>
    <lineage>
        <taxon>Bacteria</taxon>
        <taxon>Bacillati</taxon>
        <taxon>Actinomycetota</taxon>
        <taxon>Actinomycetes</taxon>
        <taxon>Bifidobacteriales</taxon>
        <taxon>Bifidobacteriaceae</taxon>
        <taxon>Bifidobacterium</taxon>
    </lineage>
</organism>
<evidence type="ECO:0000313" key="3">
    <source>
        <dbReference type="Proteomes" id="UP001197735"/>
    </source>
</evidence>
<comment type="caution">
    <text evidence="2">The sequence shown here is derived from an EMBL/GenBank/DDBJ whole genome shotgun (WGS) entry which is preliminary data.</text>
</comment>
<protein>
    <recommendedName>
        <fullName evidence="1">Replication-associated protein ORF2/G2P domain-containing protein</fullName>
    </recommendedName>
</protein>
<dbReference type="AlphaFoldDB" id="A0AAW4TUC6"/>
<gene>
    <name evidence="2" type="ORF">KZP06_04940</name>
</gene>
<sequence length="313" mass="35869">MPTIAIRAHGVSASKFQQVVNPETGEIVKLTAFQPPERTATRGWTVNVARRNEQRLQQVDFDAVDGFPAFVTLTMPSQQMSDVSAAMFHGWLKSWLRFMKRHGMNHYYWILEFQASGNPHLHVLVWLDHEPEPLETYKALRSWVGILDKSGVGARLQGQIWESIDVGGMITVDGERVPAHPERVLMYLAKHAARGVAHYQRQITNMPEDWQCRSGRVWGHDRGLPLRAQQDVECDYATFHRFRRLVRRWRLAEARSIKDYDRRRAAISQDRSCLKCPRPDISPYRGVSAWLPASVASRLLDAAETMGGENEEN</sequence>
<dbReference type="InterPro" id="IPR056906">
    <property type="entry name" value="ORF2/G2P_dom"/>
</dbReference>
<evidence type="ECO:0000259" key="1">
    <source>
        <dbReference type="Pfam" id="PF23343"/>
    </source>
</evidence>
<evidence type="ECO:0000313" key="2">
    <source>
        <dbReference type="EMBL" id="MCB4880076.1"/>
    </source>
</evidence>
<feature type="domain" description="Replication-associated protein ORF2/G2P" evidence="1">
    <location>
        <begin position="69"/>
        <end position="136"/>
    </location>
</feature>
<name>A0AAW4TUC6_BIFPS</name>
<reference evidence="2" key="1">
    <citation type="submission" date="2021-07" db="EMBL/GenBank/DDBJ databases">
        <title>Xylan utilisation by Bifidobacterium pseudocatenulatum.</title>
        <authorList>
            <person name="Watanabe Y."/>
        </authorList>
    </citation>
    <scope>NUCLEOTIDE SEQUENCE</scope>
    <source>
        <strain evidence="2">YIT12824</strain>
    </source>
</reference>
<dbReference type="Proteomes" id="UP001197735">
    <property type="component" value="Unassembled WGS sequence"/>
</dbReference>